<proteinExistence type="predicted"/>
<dbReference type="OrthoDB" id="26525at2759"/>
<reference evidence="4" key="1">
    <citation type="journal article" date="2020" name="Fungal Divers.">
        <title>Resolving the Mortierellaceae phylogeny through synthesis of multi-gene phylogenetics and phylogenomics.</title>
        <authorList>
            <person name="Vandepol N."/>
            <person name="Liber J."/>
            <person name="Desiro A."/>
            <person name="Na H."/>
            <person name="Kennedy M."/>
            <person name="Barry K."/>
            <person name="Grigoriev I.V."/>
            <person name="Miller A.N."/>
            <person name="O'Donnell K."/>
            <person name="Stajich J.E."/>
            <person name="Bonito G."/>
        </authorList>
    </citation>
    <scope>NUCLEOTIDE SEQUENCE</scope>
    <source>
        <strain evidence="4">KOD1015</strain>
    </source>
</reference>
<dbReference type="Pfam" id="PF13499">
    <property type="entry name" value="EF-hand_7"/>
    <property type="match status" value="1"/>
</dbReference>
<evidence type="ECO:0000313" key="5">
    <source>
        <dbReference type="Proteomes" id="UP000780801"/>
    </source>
</evidence>
<keyword evidence="1" id="KW-0677">Repeat</keyword>
<gene>
    <name evidence="4" type="ORF">BGW38_008882</name>
</gene>
<dbReference type="InterPro" id="IPR011992">
    <property type="entry name" value="EF-hand-dom_pair"/>
</dbReference>
<dbReference type="InterPro" id="IPR050145">
    <property type="entry name" value="Centrin_CML-like"/>
</dbReference>
<dbReference type="AlphaFoldDB" id="A0A9P6FXY9"/>
<accession>A0A9P6FXY9</accession>
<keyword evidence="2" id="KW-0106">Calcium</keyword>
<dbReference type="SUPFAM" id="SSF47473">
    <property type="entry name" value="EF-hand"/>
    <property type="match status" value="1"/>
</dbReference>
<dbReference type="GO" id="GO:0005509">
    <property type="term" value="F:calcium ion binding"/>
    <property type="evidence" value="ECO:0007669"/>
    <property type="project" value="InterPro"/>
</dbReference>
<dbReference type="EMBL" id="JAABOA010000628">
    <property type="protein sequence ID" value="KAF9583678.1"/>
    <property type="molecule type" value="Genomic_DNA"/>
</dbReference>
<evidence type="ECO:0000259" key="3">
    <source>
        <dbReference type="PROSITE" id="PS50222"/>
    </source>
</evidence>
<dbReference type="SMART" id="SM00054">
    <property type="entry name" value="EFh"/>
    <property type="match status" value="2"/>
</dbReference>
<evidence type="ECO:0000256" key="2">
    <source>
        <dbReference type="ARBA" id="ARBA00022837"/>
    </source>
</evidence>
<feature type="domain" description="EF-hand" evidence="3">
    <location>
        <begin position="4"/>
        <end position="39"/>
    </location>
</feature>
<feature type="domain" description="EF-hand" evidence="3">
    <location>
        <begin position="40"/>
        <end position="75"/>
    </location>
</feature>
<sequence length="78" mass="8639">MATIDLTKAETLFKTFDKNGDQKIDIDELKSLLTELGESFSNDSLAQYFAEVDTNGDGALSLDEFLVVVKSLHAKRIL</sequence>
<comment type="caution">
    <text evidence="4">The sequence shown here is derived from an EMBL/GenBank/DDBJ whole genome shotgun (WGS) entry which is preliminary data.</text>
</comment>
<name>A0A9P6FXY9_9FUNG</name>
<dbReference type="CDD" id="cd00051">
    <property type="entry name" value="EFh"/>
    <property type="match status" value="1"/>
</dbReference>
<dbReference type="InterPro" id="IPR002048">
    <property type="entry name" value="EF_hand_dom"/>
</dbReference>
<organism evidence="4 5">
    <name type="scientific">Lunasporangiospora selenospora</name>
    <dbReference type="NCBI Taxonomy" id="979761"/>
    <lineage>
        <taxon>Eukaryota</taxon>
        <taxon>Fungi</taxon>
        <taxon>Fungi incertae sedis</taxon>
        <taxon>Mucoromycota</taxon>
        <taxon>Mortierellomycotina</taxon>
        <taxon>Mortierellomycetes</taxon>
        <taxon>Mortierellales</taxon>
        <taxon>Mortierellaceae</taxon>
        <taxon>Lunasporangiospora</taxon>
    </lineage>
</organism>
<protein>
    <recommendedName>
        <fullName evidence="3">EF-hand domain-containing protein</fullName>
    </recommendedName>
</protein>
<dbReference type="PANTHER" id="PTHR23050">
    <property type="entry name" value="CALCIUM BINDING PROTEIN"/>
    <property type="match status" value="1"/>
</dbReference>
<dbReference type="PROSITE" id="PS00018">
    <property type="entry name" value="EF_HAND_1"/>
    <property type="match status" value="2"/>
</dbReference>
<dbReference type="Proteomes" id="UP000780801">
    <property type="component" value="Unassembled WGS sequence"/>
</dbReference>
<evidence type="ECO:0000313" key="4">
    <source>
        <dbReference type="EMBL" id="KAF9583678.1"/>
    </source>
</evidence>
<evidence type="ECO:0000256" key="1">
    <source>
        <dbReference type="ARBA" id="ARBA00022737"/>
    </source>
</evidence>
<dbReference type="PROSITE" id="PS50222">
    <property type="entry name" value="EF_HAND_2"/>
    <property type="match status" value="2"/>
</dbReference>
<keyword evidence="5" id="KW-1185">Reference proteome</keyword>
<dbReference type="InterPro" id="IPR018247">
    <property type="entry name" value="EF_Hand_1_Ca_BS"/>
</dbReference>
<dbReference type="Gene3D" id="1.10.238.10">
    <property type="entry name" value="EF-hand"/>
    <property type="match status" value="1"/>
</dbReference>